<evidence type="ECO:0000313" key="1">
    <source>
        <dbReference type="EMBL" id="GEK28679.1"/>
    </source>
</evidence>
<reference evidence="1 2" key="1">
    <citation type="submission" date="2019-07" db="EMBL/GenBank/DDBJ databases">
        <title>Whole genome shotgun sequence of Lactobacillus siliginis NBRC 101315.</title>
        <authorList>
            <person name="Hosoyama A."/>
            <person name="Uohara A."/>
            <person name="Ohji S."/>
            <person name="Ichikawa N."/>
        </authorList>
    </citation>
    <scope>NUCLEOTIDE SEQUENCE [LARGE SCALE GENOMIC DNA]</scope>
    <source>
        <strain evidence="1 2">NBRC 101315</strain>
    </source>
</reference>
<gene>
    <name evidence="1" type="ORF">LSI01_09900</name>
</gene>
<dbReference type="Proteomes" id="UP000321429">
    <property type="component" value="Unassembled WGS sequence"/>
</dbReference>
<evidence type="ECO:0000313" key="2">
    <source>
        <dbReference type="Proteomes" id="UP000321429"/>
    </source>
</evidence>
<evidence type="ECO:0008006" key="3">
    <source>
        <dbReference type="Google" id="ProtNLM"/>
    </source>
</evidence>
<dbReference type="AlphaFoldDB" id="A0A510VP23"/>
<dbReference type="Pfam" id="PF05521">
    <property type="entry name" value="Phage_HCP"/>
    <property type="match status" value="1"/>
</dbReference>
<organism evidence="1 2">
    <name type="scientific">Furfurilactobacillus siliginis</name>
    <dbReference type="NCBI Taxonomy" id="348151"/>
    <lineage>
        <taxon>Bacteria</taxon>
        <taxon>Bacillati</taxon>
        <taxon>Bacillota</taxon>
        <taxon>Bacilli</taxon>
        <taxon>Lactobacillales</taxon>
        <taxon>Lactobacillaceae</taxon>
        <taxon>Furfurilactobacillus</taxon>
    </lineage>
</organism>
<name>A0A510VP23_9LACO</name>
<dbReference type="InterPro" id="IPR008767">
    <property type="entry name" value="Phage_SPP1_head-tail_adaptor"/>
</dbReference>
<comment type="caution">
    <text evidence="1">The sequence shown here is derived from an EMBL/GenBank/DDBJ whole genome shotgun (WGS) entry which is preliminary data.</text>
</comment>
<accession>A0A510VP23</accession>
<dbReference type="EMBL" id="BJUD01000015">
    <property type="protein sequence ID" value="GEK28679.1"/>
    <property type="molecule type" value="Genomic_DNA"/>
</dbReference>
<protein>
    <recommendedName>
        <fullName evidence="3">Head-tail adaptor protein</fullName>
    </recommendedName>
</protein>
<proteinExistence type="predicted"/>
<dbReference type="NCBIfam" id="TIGR01563">
    <property type="entry name" value="gp16_SPP1"/>
    <property type="match status" value="1"/>
</dbReference>
<sequence length="101" mass="11245">MKFGTVKSQRNKQGITVPTFSEVTSVWFGPWTLTQSQEMALSGTTLAGTKVIFVYHNPALARLNRAQISGLEYEVVDLNIEEDPGPSSFDLITLRRVTARE</sequence>